<dbReference type="GO" id="GO:0016787">
    <property type="term" value="F:hydrolase activity"/>
    <property type="evidence" value="ECO:0007669"/>
    <property type="project" value="UniProtKB-KW"/>
</dbReference>
<comment type="caution">
    <text evidence="4">The sequence shown here is derived from an EMBL/GenBank/DDBJ whole genome shotgun (WGS) entry which is preliminary data.</text>
</comment>
<dbReference type="Proteomes" id="UP000789423">
    <property type="component" value="Unassembled WGS sequence"/>
</dbReference>
<protein>
    <submittedName>
        <fullName evidence="4">Sporulation-specific extracellular nuclease</fullName>
        <ecNumber evidence="4">3.-.-.-</ecNumber>
    </submittedName>
</protein>
<gene>
    <name evidence="4" type="primary">nucB</name>
    <name evidence="4" type="ORF">BACCIP111899_00157</name>
</gene>
<accession>A0ABN7ZQ13</accession>
<evidence type="ECO:0000313" key="5">
    <source>
        <dbReference type="Proteomes" id="UP000789423"/>
    </source>
</evidence>
<evidence type="ECO:0000313" key="4">
    <source>
        <dbReference type="EMBL" id="CAG9610985.1"/>
    </source>
</evidence>
<dbReference type="EC" id="3.-.-.-" evidence="4"/>
<evidence type="ECO:0000256" key="1">
    <source>
        <dbReference type="SAM" id="MobiDB-lite"/>
    </source>
</evidence>
<name>A0ABN7ZQ13_9BACI</name>
<reference evidence="4 5" key="1">
    <citation type="submission" date="2021-10" db="EMBL/GenBank/DDBJ databases">
        <authorList>
            <person name="Criscuolo A."/>
        </authorList>
    </citation>
    <scope>NUCLEOTIDE SEQUENCE [LARGE SCALE GENOMIC DNA]</scope>
    <source>
        <strain evidence="5">CIP 111899</strain>
    </source>
</reference>
<dbReference type="EMBL" id="CAKJTI010000001">
    <property type="protein sequence ID" value="CAG9610985.1"/>
    <property type="molecule type" value="Genomic_DNA"/>
</dbReference>
<organism evidence="4 5">
    <name type="scientific">Bacillus rhizoplanae</name>
    <dbReference type="NCBI Taxonomy" id="2880966"/>
    <lineage>
        <taxon>Bacteria</taxon>
        <taxon>Bacillati</taxon>
        <taxon>Bacillota</taxon>
        <taxon>Bacilli</taxon>
        <taxon>Bacillales</taxon>
        <taxon>Bacillaceae</taxon>
        <taxon>Bacillus</taxon>
    </lineage>
</organism>
<feature type="domain" description="Deoxyribonuclease NucA/NucB" evidence="3">
    <location>
        <begin position="80"/>
        <end position="135"/>
    </location>
</feature>
<keyword evidence="5" id="KW-1185">Reference proteome</keyword>
<keyword evidence="4" id="KW-0378">Hydrolase</keyword>
<feature type="transmembrane region" description="Helical" evidence="2">
    <location>
        <begin position="12"/>
        <end position="31"/>
    </location>
</feature>
<feature type="region of interest" description="Disordered" evidence="1">
    <location>
        <begin position="78"/>
        <end position="97"/>
    </location>
</feature>
<keyword evidence="2" id="KW-1133">Transmembrane helix</keyword>
<sequence length="150" mass="16818">MEDVSWMKQVKGILITIIAILSVLIGVYKVLITPASENKKEVSYDQILEFPKERYPETGKHIANAIQEGHSNICTIDRNGAADRRKQSLAPYPPKKGYDRDEWPMAMCKEGGKGAHIEYINPADNRGAGSWVGNKLDQYPDGTRVKFVVK</sequence>
<evidence type="ECO:0000256" key="2">
    <source>
        <dbReference type="SAM" id="Phobius"/>
    </source>
</evidence>
<dbReference type="Pfam" id="PF14040">
    <property type="entry name" value="DNase_NucA_NucB"/>
    <property type="match status" value="1"/>
</dbReference>
<keyword evidence="2" id="KW-0812">Transmembrane</keyword>
<proteinExistence type="predicted"/>
<dbReference type="InterPro" id="IPR029476">
    <property type="entry name" value="DNase_NucA_NucB"/>
</dbReference>
<keyword evidence="2" id="KW-0472">Membrane</keyword>
<evidence type="ECO:0000259" key="3">
    <source>
        <dbReference type="Pfam" id="PF14040"/>
    </source>
</evidence>